<evidence type="ECO:0000313" key="4">
    <source>
        <dbReference type="Proteomes" id="UP000054007"/>
    </source>
</evidence>
<sequence length="280" mass="29774">MAEIAFANTFIRTISSQAVAYPDDYAQPPSNSLKRVPVVAVPVPPVPQPQKAGESSSTFEVTLKSVKPAKTVAVSVAGTDTVADLKAKWPEATSELKLLLKGKALQDAKLLREYSLKEGDTVNVMSKPPSAVPPAIATVTPATPVEEKKPGLPTLNIDAAARKGRHGRIPSVVLSPSPSQADENWPGGGLTPEGSPRNILLDLEHDNNNLSERDVSSYHSTIAKPELWEKLLGFLHTEFASPDDATLAFENFLRAAKGVLTASEVAKIRDQVGVMGMAGI</sequence>
<reference evidence="3 4" key="1">
    <citation type="journal article" date="2015" name="Fungal Genet. Biol.">
        <title>Evolution of novel wood decay mechanisms in Agaricales revealed by the genome sequences of Fistulina hepatica and Cylindrobasidium torrendii.</title>
        <authorList>
            <person name="Floudas D."/>
            <person name="Held B.W."/>
            <person name="Riley R."/>
            <person name="Nagy L.G."/>
            <person name="Koehler G."/>
            <person name="Ransdell A.S."/>
            <person name="Younus H."/>
            <person name="Chow J."/>
            <person name="Chiniquy J."/>
            <person name="Lipzen A."/>
            <person name="Tritt A."/>
            <person name="Sun H."/>
            <person name="Haridas S."/>
            <person name="LaButti K."/>
            <person name="Ohm R.A."/>
            <person name="Kues U."/>
            <person name="Blanchette R.A."/>
            <person name="Grigoriev I.V."/>
            <person name="Minto R.E."/>
            <person name="Hibbett D.S."/>
        </authorList>
    </citation>
    <scope>NUCLEOTIDE SEQUENCE [LARGE SCALE GENOMIC DNA]</scope>
    <source>
        <strain evidence="3 4">FP15055 ss-10</strain>
    </source>
</reference>
<dbReference type="SUPFAM" id="SSF54236">
    <property type="entry name" value="Ubiquitin-like"/>
    <property type="match status" value="1"/>
</dbReference>
<dbReference type="Proteomes" id="UP000054007">
    <property type="component" value="Unassembled WGS sequence"/>
</dbReference>
<dbReference type="OrthoDB" id="428577at2759"/>
<protein>
    <recommendedName>
        <fullName evidence="2">Ubiquitin-like domain-containing protein</fullName>
    </recommendedName>
</protein>
<gene>
    <name evidence="3" type="ORF">CYLTODRAFT_422546</name>
</gene>
<evidence type="ECO:0000313" key="3">
    <source>
        <dbReference type="EMBL" id="KIY67440.1"/>
    </source>
</evidence>
<name>A0A0D7BB15_9AGAR</name>
<dbReference type="SMART" id="SM00213">
    <property type="entry name" value="UBQ"/>
    <property type="match status" value="1"/>
</dbReference>
<feature type="region of interest" description="Disordered" evidence="1">
    <location>
        <begin position="169"/>
        <end position="192"/>
    </location>
</feature>
<evidence type="ECO:0000259" key="2">
    <source>
        <dbReference type="PROSITE" id="PS50053"/>
    </source>
</evidence>
<dbReference type="InterPro" id="IPR029071">
    <property type="entry name" value="Ubiquitin-like_domsf"/>
</dbReference>
<dbReference type="Gene3D" id="3.10.20.90">
    <property type="entry name" value="Phosphatidylinositol 3-kinase Catalytic Subunit, Chain A, domain 1"/>
    <property type="match status" value="1"/>
</dbReference>
<evidence type="ECO:0000256" key="1">
    <source>
        <dbReference type="SAM" id="MobiDB-lite"/>
    </source>
</evidence>
<dbReference type="InterPro" id="IPR000626">
    <property type="entry name" value="Ubiquitin-like_dom"/>
</dbReference>
<dbReference type="PROSITE" id="PS50053">
    <property type="entry name" value="UBIQUITIN_2"/>
    <property type="match status" value="1"/>
</dbReference>
<keyword evidence="4" id="KW-1185">Reference proteome</keyword>
<dbReference type="Pfam" id="PF00240">
    <property type="entry name" value="ubiquitin"/>
    <property type="match status" value="1"/>
</dbReference>
<dbReference type="AlphaFoldDB" id="A0A0D7BB15"/>
<feature type="domain" description="Ubiquitin-like" evidence="2">
    <location>
        <begin position="59"/>
        <end position="131"/>
    </location>
</feature>
<dbReference type="STRING" id="1314674.A0A0D7BB15"/>
<organism evidence="3 4">
    <name type="scientific">Cylindrobasidium torrendii FP15055 ss-10</name>
    <dbReference type="NCBI Taxonomy" id="1314674"/>
    <lineage>
        <taxon>Eukaryota</taxon>
        <taxon>Fungi</taxon>
        <taxon>Dikarya</taxon>
        <taxon>Basidiomycota</taxon>
        <taxon>Agaricomycotina</taxon>
        <taxon>Agaricomycetes</taxon>
        <taxon>Agaricomycetidae</taxon>
        <taxon>Agaricales</taxon>
        <taxon>Marasmiineae</taxon>
        <taxon>Physalacriaceae</taxon>
        <taxon>Cylindrobasidium</taxon>
    </lineage>
</organism>
<dbReference type="EMBL" id="KN880526">
    <property type="protein sequence ID" value="KIY67440.1"/>
    <property type="molecule type" value="Genomic_DNA"/>
</dbReference>
<accession>A0A0D7BB15</accession>
<proteinExistence type="predicted"/>